<gene>
    <name evidence="1" type="ORF">BDD30_0430</name>
</gene>
<evidence type="ECO:0000313" key="1">
    <source>
        <dbReference type="EMBL" id="RKS66145.1"/>
    </source>
</evidence>
<sequence>MSITRSWSRLKSPHFDLVVESDKYCKFDIEINIKEWPIIYNVENPLEMNHHFPPFAILSLSMNDKHFLLSTNSVEPGLPDDYPEHADKTHPVSYDLFY</sequence>
<proteinExistence type="predicted"/>
<keyword evidence="2" id="KW-1185">Reference proteome</keyword>
<accession>A0ABX9SRS2</accession>
<dbReference type="Proteomes" id="UP000280955">
    <property type="component" value="Unassembled WGS sequence"/>
</dbReference>
<protein>
    <submittedName>
        <fullName evidence="1">Uncharacterized protein</fullName>
    </submittedName>
</protein>
<organism evidence="1 2">
    <name type="scientific">Photorhabdus asymbiotica</name>
    <dbReference type="NCBI Taxonomy" id="291112"/>
    <lineage>
        <taxon>Bacteria</taxon>
        <taxon>Pseudomonadati</taxon>
        <taxon>Pseudomonadota</taxon>
        <taxon>Gammaproteobacteria</taxon>
        <taxon>Enterobacterales</taxon>
        <taxon>Morganellaceae</taxon>
        <taxon>Photorhabdus</taxon>
    </lineage>
</organism>
<evidence type="ECO:0000313" key="2">
    <source>
        <dbReference type="Proteomes" id="UP000280955"/>
    </source>
</evidence>
<name>A0ABX9SRS2_9GAMM</name>
<comment type="caution">
    <text evidence="1">The sequence shown here is derived from an EMBL/GenBank/DDBJ whole genome shotgun (WGS) entry which is preliminary data.</text>
</comment>
<dbReference type="EMBL" id="RBLJ01000001">
    <property type="protein sequence ID" value="RKS66145.1"/>
    <property type="molecule type" value="Genomic_DNA"/>
</dbReference>
<reference evidence="1 2" key="1">
    <citation type="submission" date="2018-10" db="EMBL/GenBank/DDBJ databases">
        <title>Genomic Encyclopedia of Archaeal and Bacterial Type Strains, Phase II (KMG-II): from individual species to whole genera.</title>
        <authorList>
            <person name="Goeker M."/>
        </authorList>
    </citation>
    <scope>NUCLEOTIDE SEQUENCE [LARGE SCALE GENOMIC DNA]</scope>
    <source>
        <strain evidence="1 2">DSM 15149</strain>
    </source>
</reference>